<dbReference type="PROSITE" id="PS50097">
    <property type="entry name" value="BTB"/>
    <property type="match status" value="1"/>
</dbReference>
<evidence type="ECO:0000313" key="2">
    <source>
        <dbReference type="EMBL" id="KZV85931.1"/>
    </source>
</evidence>
<name>A0A165E2L9_EXIGL</name>
<dbReference type="EMBL" id="KV426171">
    <property type="protein sequence ID" value="KZV85931.1"/>
    <property type="molecule type" value="Genomic_DNA"/>
</dbReference>
<dbReference type="AlphaFoldDB" id="A0A165E2L9"/>
<dbReference type="InterPro" id="IPR011333">
    <property type="entry name" value="SKP1/BTB/POZ_sf"/>
</dbReference>
<feature type="domain" description="BTB" evidence="1">
    <location>
        <begin position="27"/>
        <end position="100"/>
    </location>
</feature>
<accession>A0A165E2L9</accession>
<keyword evidence="3" id="KW-1185">Reference proteome</keyword>
<dbReference type="InParanoid" id="A0A165E2L9"/>
<gene>
    <name evidence="2" type="ORF">EXIGLDRAFT_841105</name>
</gene>
<evidence type="ECO:0000313" key="3">
    <source>
        <dbReference type="Proteomes" id="UP000077266"/>
    </source>
</evidence>
<organism evidence="2 3">
    <name type="scientific">Exidia glandulosa HHB12029</name>
    <dbReference type="NCBI Taxonomy" id="1314781"/>
    <lineage>
        <taxon>Eukaryota</taxon>
        <taxon>Fungi</taxon>
        <taxon>Dikarya</taxon>
        <taxon>Basidiomycota</taxon>
        <taxon>Agaricomycotina</taxon>
        <taxon>Agaricomycetes</taxon>
        <taxon>Auriculariales</taxon>
        <taxon>Exidiaceae</taxon>
        <taxon>Exidia</taxon>
    </lineage>
</organism>
<proteinExistence type="predicted"/>
<dbReference type="Gene3D" id="3.30.710.10">
    <property type="entry name" value="Potassium Channel Kv1.1, Chain A"/>
    <property type="match status" value="1"/>
</dbReference>
<protein>
    <recommendedName>
        <fullName evidence="1">BTB domain-containing protein</fullName>
    </recommendedName>
</protein>
<evidence type="ECO:0000259" key="1">
    <source>
        <dbReference type="PROSITE" id="PS50097"/>
    </source>
</evidence>
<dbReference type="InterPro" id="IPR000210">
    <property type="entry name" value="BTB/POZ_dom"/>
</dbReference>
<dbReference type="Proteomes" id="UP000077266">
    <property type="component" value="Unassembled WGS sequence"/>
</dbReference>
<dbReference type="OrthoDB" id="3238373at2759"/>
<sequence>MSSLAFESTVGSDGVVSQDAIYYESDGNVILRAENTLFKVHKSRLTKMSTVFQDLLALPQGDRPGEGGSDENPVKLAHDTAEQVRSLLWALYARPDEIAEYIADNNVDDERWLRLLHVVRLAHKYDCLGLARWALDAVAQHCRTPESVGTTAIVTAIIQLYPLREQLPGLDDWAGAFIQRSWVRLELDDLALLRAAAVAHWFSLERNIYCGLVRKTASHWSKLALVPQEQARLLAGYHNLNEVLMKLPSLTFDIEHPSCSTDREAGSCEANWKLIWHECCFRANRPFLEVLPRLQVIEMALDSVGDGKEPVSRLVWSPRGVYTTSPLDPVVQQVPLPRCWKEYRRATKKLFEQVDTIIQTCFDESTGLIDTTSPALEALWLPTRA</sequence>
<dbReference type="CDD" id="cd18186">
    <property type="entry name" value="BTB_POZ_ZBTB_KLHL-like"/>
    <property type="match status" value="1"/>
</dbReference>
<reference evidence="2 3" key="1">
    <citation type="journal article" date="2016" name="Mol. Biol. Evol.">
        <title>Comparative Genomics of Early-Diverging Mushroom-Forming Fungi Provides Insights into the Origins of Lignocellulose Decay Capabilities.</title>
        <authorList>
            <person name="Nagy L.G."/>
            <person name="Riley R."/>
            <person name="Tritt A."/>
            <person name="Adam C."/>
            <person name="Daum C."/>
            <person name="Floudas D."/>
            <person name="Sun H."/>
            <person name="Yadav J.S."/>
            <person name="Pangilinan J."/>
            <person name="Larsson K.H."/>
            <person name="Matsuura K."/>
            <person name="Barry K."/>
            <person name="Labutti K."/>
            <person name="Kuo R."/>
            <person name="Ohm R.A."/>
            <person name="Bhattacharya S.S."/>
            <person name="Shirouzu T."/>
            <person name="Yoshinaga Y."/>
            <person name="Martin F.M."/>
            <person name="Grigoriev I.V."/>
            <person name="Hibbett D.S."/>
        </authorList>
    </citation>
    <scope>NUCLEOTIDE SEQUENCE [LARGE SCALE GENOMIC DNA]</scope>
    <source>
        <strain evidence="2 3">HHB12029</strain>
    </source>
</reference>